<dbReference type="Proteomes" id="UP000031586">
    <property type="component" value="Unassembled WGS sequence"/>
</dbReference>
<dbReference type="PATRIC" id="fig|1229493.5.peg.4582"/>
<sequence length="331" mass="38529">MDLFVVTSPMQYVCALEAKTFFNSQEAILLLVNQKSTLGLEQQNRLFNTKEWQNIITIDRGNRSIAVPKAIKEIKKALNGRSIQRFFYAEFNAWRTKLILKNLNIEKQIYFDDGTLTLSEYPKYILPKQDFYRPRFLQDLVVRLNGCKPIGHLKPSDNLEVFTMFNLNPIAHKVHKNSLSRLKGEYGNPSLYNRDAPIGYIGQGAIGDKYQKSVSQYIEEIDTLAKSSNRKIIYFPHRTERDEVKEALQGKSYIIYHRSEYPLEIELIDKGIELSGFVGTYSTVMFTCRLLYPDMPIYTISDDYPDKVFRAELRRQFKAINVKKINSFEDL</sequence>
<dbReference type="RefSeq" id="WP_012126835.1">
    <property type="nucleotide sequence ID" value="NZ_BAOH01000032.1"/>
</dbReference>
<dbReference type="EMBL" id="JPRD01000053">
    <property type="protein sequence ID" value="KIF50420.1"/>
    <property type="molecule type" value="Genomic_DNA"/>
</dbReference>
<keyword evidence="1" id="KW-0808">Transferase</keyword>
<gene>
    <name evidence="1" type="ORF">H735_25065</name>
</gene>
<evidence type="ECO:0000313" key="2">
    <source>
        <dbReference type="Proteomes" id="UP000031586"/>
    </source>
</evidence>
<protein>
    <submittedName>
        <fullName evidence="1">Glycosyltransferase 52 family protein</fullName>
    </submittedName>
</protein>
<accession>A0A0C1YZR7</accession>
<name>A0A0C1YZR7_9VIBR</name>
<dbReference type="GO" id="GO:0016740">
    <property type="term" value="F:transferase activity"/>
    <property type="evidence" value="ECO:0007669"/>
    <property type="project" value="UniProtKB-KW"/>
</dbReference>
<reference evidence="1 2" key="1">
    <citation type="submission" date="2014-07" db="EMBL/GenBank/DDBJ databases">
        <title>Unique and conserved regions in Vibrio harveyi and related species in comparison with the shrimp pathogen Vibrio harveyi CAIM 1792.</title>
        <authorList>
            <person name="Espinoza-Valles I."/>
            <person name="Vora G."/>
            <person name="Leekitcharoenphon P."/>
            <person name="Ussery D."/>
            <person name="Hoj L."/>
            <person name="Gomez-Gil B."/>
        </authorList>
    </citation>
    <scope>NUCLEOTIDE SEQUENCE [LARGE SCALE GENOMIC DNA]</scope>
    <source>
        <strain evidence="2">CAIM 1854 / LMG 25443</strain>
    </source>
</reference>
<evidence type="ECO:0000313" key="1">
    <source>
        <dbReference type="EMBL" id="KIF50420.1"/>
    </source>
</evidence>
<comment type="caution">
    <text evidence="1">The sequence shown here is derived from an EMBL/GenBank/DDBJ whole genome shotgun (WGS) entry which is preliminary data.</text>
</comment>
<proteinExistence type="predicted"/>
<organism evidence="1 2">
    <name type="scientific">Vibrio owensii CAIM 1854 = LMG 25443</name>
    <dbReference type="NCBI Taxonomy" id="1229493"/>
    <lineage>
        <taxon>Bacteria</taxon>
        <taxon>Pseudomonadati</taxon>
        <taxon>Pseudomonadota</taxon>
        <taxon>Gammaproteobacteria</taxon>
        <taxon>Vibrionales</taxon>
        <taxon>Vibrionaceae</taxon>
        <taxon>Vibrio</taxon>
    </lineage>
</organism>
<dbReference type="AlphaFoldDB" id="A0A0C1YZR7"/>